<dbReference type="EMBL" id="HBEJ01009595">
    <property type="protein sequence ID" value="CAD8369817.1"/>
    <property type="molecule type" value="Transcribed_RNA"/>
</dbReference>
<reference evidence="2" key="1">
    <citation type="submission" date="2021-01" db="EMBL/GenBank/DDBJ databases">
        <authorList>
            <person name="Corre E."/>
            <person name="Pelletier E."/>
            <person name="Niang G."/>
            <person name="Scheremetjew M."/>
            <person name="Finn R."/>
            <person name="Kale V."/>
            <person name="Holt S."/>
            <person name="Cochrane G."/>
            <person name="Meng A."/>
            <person name="Brown T."/>
            <person name="Cohen L."/>
        </authorList>
    </citation>
    <scope>NUCLEOTIDE SEQUENCE</scope>
    <source>
        <strain evidence="2">CCMP3303</strain>
    </source>
</reference>
<evidence type="ECO:0000256" key="1">
    <source>
        <dbReference type="SAM" id="MobiDB-lite"/>
    </source>
</evidence>
<name>A0A7S0APS4_9STRA</name>
<organism evidence="2">
    <name type="scientific">Minutocellus polymorphus</name>
    <dbReference type="NCBI Taxonomy" id="265543"/>
    <lineage>
        <taxon>Eukaryota</taxon>
        <taxon>Sar</taxon>
        <taxon>Stramenopiles</taxon>
        <taxon>Ochrophyta</taxon>
        <taxon>Bacillariophyta</taxon>
        <taxon>Mediophyceae</taxon>
        <taxon>Cymatosirophycidae</taxon>
        <taxon>Cymatosirales</taxon>
        <taxon>Cymatosiraceae</taxon>
        <taxon>Minutocellus</taxon>
    </lineage>
</organism>
<feature type="region of interest" description="Disordered" evidence="1">
    <location>
        <begin position="1"/>
        <end position="141"/>
    </location>
</feature>
<proteinExistence type="predicted"/>
<evidence type="ECO:0000313" key="2">
    <source>
        <dbReference type="EMBL" id="CAD8369817.1"/>
    </source>
</evidence>
<dbReference type="AlphaFoldDB" id="A0A7S0APS4"/>
<feature type="compositionally biased region" description="Basic and acidic residues" evidence="1">
    <location>
        <begin position="53"/>
        <end position="80"/>
    </location>
</feature>
<accession>A0A7S0APS4</accession>
<feature type="region of interest" description="Disordered" evidence="1">
    <location>
        <begin position="174"/>
        <end position="198"/>
    </location>
</feature>
<feature type="compositionally biased region" description="Acidic residues" evidence="1">
    <location>
        <begin position="184"/>
        <end position="198"/>
    </location>
</feature>
<feature type="compositionally biased region" description="Basic and acidic residues" evidence="1">
    <location>
        <begin position="96"/>
        <end position="106"/>
    </location>
</feature>
<gene>
    <name evidence="2" type="ORF">MPOL1434_LOCUS5650</name>
</gene>
<sequence length="198" mass="23129">MSCKGSRSGPVDHLDKELQSQLIRDLAPGEEDEVDDDDLQDDEEVDAAEDEDEIKKAEKKKDLQKKIKAGDEKERRRQQEKEDEEDEQEADDDTPTDEKQEEDRITKVWGGTVKVNKGARKEERVTKASKEDDHSEEVFDENRRFHMTSAFRHDDIDGSDEAWDEDAHKKECEWEGTEQNYGYEENDNLIEDEGEFFE</sequence>
<feature type="compositionally biased region" description="Acidic residues" evidence="1">
    <location>
        <begin position="81"/>
        <end position="95"/>
    </location>
</feature>
<protein>
    <submittedName>
        <fullName evidence="2">Uncharacterized protein</fullName>
    </submittedName>
</protein>
<feature type="compositionally biased region" description="Basic and acidic residues" evidence="1">
    <location>
        <begin position="119"/>
        <end position="141"/>
    </location>
</feature>
<feature type="compositionally biased region" description="Acidic residues" evidence="1">
    <location>
        <begin position="28"/>
        <end position="52"/>
    </location>
</feature>